<keyword evidence="3" id="KW-1043">Host membrane</keyword>
<feature type="transmembrane region" description="Helical" evidence="6">
    <location>
        <begin position="33"/>
        <end position="54"/>
    </location>
</feature>
<protein>
    <submittedName>
        <fullName evidence="7">Phage coat protein</fullName>
    </submittedName>
</protein>
<evidence type="ECO:0000256" key="2">
    <source>
        <dbReference type="ARBA" id="ARBA00022692"/>
    </source>
</evidence>
<evidence type="ECO:0000256" key="6">
    <source>
        <dbReference type="SAM" id="Phobius"/>
    </source>
</evidence>
<keyword evidence="7" id="KW-0167">Capsid protein</keyword>
<comment type="subcellular location">
    <subcellularLocation>
        <location evidence="1">Host membrane</location>
    </subcellularLocation>
</comment>
<dbReference type="GO" id="GO:0033644">
    <property type="term" value="C:host cell membrane"/>
    <property type="evidence" value="ECO:0007669"/>
    <property type="project" value="UniProtKB-SubCell"/>
</dbReference>
<proteinExistence type="predicted"/>
<sequence length="113" mass="11939">MPALLGIPALISFLGWLLATAIAFIAKYLTKQVLITSLLITLFLGMLIAAGSLFESLLSTISAQLPPEVASAISMIMPSNALVCFYAIISSKAAVFVFSVKDRLLSYIQGGAD</sequence>
<keyword evidence="4 6" id="KW-1133">Transmembrane helix</keyword>
<keyword evidence="7" id="KW-0946">Virion</keyword>
<evidence type="ECO:0000256" key="5">
    <source>
        <dbReference type="ARBA" id="ARBA00023136"/>
    </source>
</evidence>
<keyword evidence="5 6" id="KW-0472">Membrane</keyword>
<accession>A0AAN5LDJ7</accession>
<dbReference type="Pfam" id="PF17537">
    <property type="entry name" value="DUF5455"/>
    <property type="match status" value="1"/>
</dbReference>
<evidence type="ECO:0000313" key="8">
    <source>
        <dbReference type="Proteomes" id="UP000856143"/>
    </source>
</evidence>
<dbReference type="EMBL" id="DACSEO010000140">
    <property type="protein sequence ID" value="HAT1685020.1"/>
    <property type="molecule type" value="Genomic_DNA"/>
</dbReference>
<dbReference type="InterPro" id="IPR035210">
    <property type="entry name" value="DUF5455"/>
</dbReference>
<evidence type="ECO:0000256" key="1">
    <source>
        <dbReference type="ARBA" id="ARBA00004551"/>
    </source>
</evidence>
<evidence type="ECO:0000256" key="4">
    <source>
        <dbReference type="ARBA" id="ARBA00022989"/>
    </source>
</evidence>
<gene>
    <name evidence="7" type="ORF">I8Y21_005849</name>
</gene>
<reference evidence="7" key="1">
    <citation type="journal article" date="2018" name="Genome Biol.">
        <title>SKESA: strategic k-mer extension for scrupulous assemblies.</title>
        <authorList>
            <person name="Souvorov A."/>
            <person name="Agarwala R."/>
            <person name="Lipman D.J."/>
        </authorList>
    </citation>
    <scope>NUCLEOTIDE SEQUENCE</scope>
    <source>
        <strain evidence="7">R404</strain>
    </source>
</reference>
<evidence type="ECO:0000256" key="3">
    <source>
        <dbReference type="ARBA" id="ARBA00022870"/>
    </source>
</evidence>
<comment type="caution">
    <text evidence="7">The sequence shown here is derived from an EMBL/GenBank/DDBJ whole genome shotgun (WGS) entry which is preliminary data.</text>
</comment>
<dbReference type="AlphaFoldDB" id="A0AAN5LDJ7"/>
<feature type="transmembrane region" description="Helical" evidence="6">
    <location>
        <begin position="6"/>
        <end position="26"/>
    </location>
</feature>
<reference evidence="7" key="2">
    <citation type="submission" date="2020-11" db="EMBL/GenBank/DDBJ databases">
        <authorList>
            <consortium name="NCBI Pathogen Detection Project"/>
        </authorList>
    </citation>
    <scope>NUCLEOTIDE SEQUENCE</scope>
    <source>
        <strain evidence="7">R404</strain>
    </source>
</reference>
<keyword evidence="2 6" id="KW-0812">Transmembrane</keyword>
<name>A0AAN5LDJ7_KLEOX</name>
<dbReference type="Proteomes" id="UP000856143">
    <property type="component" value="Unassembled WGS sequence"/>
</dbReference>
<feature type="transmembrane region" description="Helical" evidence="6">
    <location>
        <begin position="69"/>
        <end position="89"/>
    </location>
</feature>
<evidence type="ECO:0000313" key="7">
    <source>
        <dbReference type="EMBL" id="HAT1685020.1"/>
    </source>
</evidence>
<organism evidence="7 8">
    <name type="scientific">Klebsiella oxytoca</name>
    <dbReference type="NCBI Taxonomy" id="571"/>
    <lineage>
        <taxon>Bacteria</taxon>
        <taxon>Pseudomonadati</taxon>
        <taxon>Pseudomonadota</taxon>
        <taxon>Gammaproteobacteria</taxon>
        <taxon>Enterobacterales</taxon>
        <taxon>Enterobacteriaceae</taxon>
        <taxon>Klebsiella/Raoultella group</taxon>
        <taxon>Klebsiella</taxon>
    </lineage>
</organism>